<dbReference type="KEGG" id="bdw:94338037"/>
<sequence>MSEQGEPALSFWEAYTDSEDDSTKDTGGKSIPVVKVPGHLQQQKLSEEADGEFVKDMFSDFNIATGNVENEDDIFASNPLKQIALSDPFEQIELKCLKDCDNVTKRLCQKITESPAKSAIWLQFLDTLLQACDKKMELRDLQTLRRKVDASIKAREDQQRDRTFAKKKPNDVTTSKNYQDELDMMYGDLSYDEEVKSFFIWKTNV</sequence>
<feature type="region of interest" description="Disordered" evidence="1">
    <location>
        <begin position="1"/>
        <end position="33"/>
    </location>
</feature>
<dbReference type="GO" id="GO:0005852">
    <property type="term" value="C:eukaryotic translation initiation factor 3 complex"/>
    <property type="evidence" value="ECO:0007669"/>
    <property type="project" value="InterPro"/>
</dbReference>
<keyword evidence="2" id="KW-0396">Initiation factor</keyword>
<comment type="caution">
    <text evidence="2">The sequence shown here is derived from an EMBL/GenBank/DDBJ whole genome shotgun (WGS) entry which is preliminary data.</text>
</comment>
<name>A0AAD9PH70_9APIC</name>
<dbReference type="Pfam" id="PF08597">
    <property type="entry name" value="eIF3_subunit"/>
    <property type="match status" value="1"/>
</dbReference>
<protein>
    <submittedName>
        <fullName evidence="2">Eukaryotic translation initiation factor 3 subunit J</fullName>
    </submittedName>
</protein>
<accession>A0AAD9PH70</accession>
<proteinExistence type="predicted"/>
<keyword evidence="2" id="KW-0648">Protein biosynthesis</keyword>
<evidence type="ECO:0000256" key="1">
    <source>
        <dbReference type="SAM" id="MobiDB-lite"/>
    </source>
</evidence>
<dbReference type="InterPro" id="IPR013906">
    <property type="entry name" value="eIF3j"/>
</dbReference>
<dbReference type="Proteomes" id="UP001214638">
    <property type="component" value="Unassembled WGS sequence"/>
</dbReference>
<reference evidence="2" key="1">
    <citation type="journal article" date="2023" name="Nat. Microbiol.">
        <title>Babesia duncani multi-omics identifies virulence factors and drug targets.</title>
        <authorList>
            <person name="Singh P."/>
            <person name="Lonardi S."/>
            <person name="Liang Q."/>
            <person name="Vydyam P."/>
            <person name="Khabirova E."/>
            <person name="Fang T."/>
            <person name="Gihaz S."/>
            <person name="Thekkiniath J."/>
            <person name="Munshi M."/>
            <person name="Abel S."/>
            <person name="Ciampossin L."/>
            <person name="Batugedara G."/>
            <person name="Gupta M."/>
            <person name="Lu X.M."/>
            <person name="Lenz T."/>
            <person name="Chakravarty S."/>
            <person name="Cornillot E."/>
            <person name="Hu Y."/>
            <person name="Ma W."/>
            <person name="Gonzalez L.M."/>
            <person name="Sanchez S."/>
            <person name="Estrada K."/>
            <person name="Sanchez-Flores A."/>
            <person name="Montero E."/>
            <person name="Harb O.S."/>
            <person name="Le Roch K.G."/>
            <person name="Mamoun C.B."/>
        </authorList>
    </citation>
    <scope>NUCLEOTIDE SEQUENCE</scope>
    <source>
        <strain evidence="2">WA1</strain>
    </source>
</reference>
<dbReference type="GO" id="GO:0003743">
    <property type="term" value="F:translation initiation factor activity"/>
    <property type="evidence" value="ECO:0007669"/>
    <property type="project" value="UniProtKB-KW"/>
</dbReference>
<dbReference type="RefSeq" id="XP_067801632.1">
    <property type="nucleotide sequence ID" value="XM_067948750.1"/>
</dbReference>
<dbReference type="EMBL" id="JALLKP010000045">
    <property type="protein sequence ID" value="KAK2194789.1"/>
    <property type="molecule type" value="Genomic_DNA"/>
</dbReference>
<dbReference type="GeneID" id="94338037"/>
<organism evidence="2 3">
    <name type="scientific">Babesia duncani</name>
    <dbReference type="NCBI Taxonomy" id="323732"/>
    <lineage>
        <taxon>Eukaryota</taxon>
        <taxon>Sar</taxon>
        <taxon>Alveolata</taxon>
        <taxon>Apicomplexa</taxon>
        <taxon>Aconoidasida</taxon>
        <taxon>Piroplasmida</taxon>
        <taxon>Babesiidae</taxon>
        <taxon>Babesia</taxon>
    </lineage>
</organism>
<keyword evidence="3" id="KW-1185">Reference proteome</keyword>
<gene>
    <name evidence="2" type="ORF">BdWA1_003740</name>
</gene>
<evidence type="ECO:0000313" key="2">
    <source>
        <dbReference type="EMBL" id="KAK2194789.1"/>
    </source>
</evidence>
<dbReference type="AlphaFoldDB" id="A0AAD9PH70"/>
<evidence type="ECO:0000313" key="3">
    <source>
        <dbReference type="Proteomes" id="UP001214638"/>
    </source>
</evidence>